<keyword evidence="8" id="KW-0406">Ion transport</keyword>
<evidence type="ECO:0000256" key="9">
    <source>
        <dbReference type="ARBA" id="ARBA00045347"/>
    </source>
</evidence>
<dbReference type="GO" id="GO:0005524">
    <property type="term" value="F:ATP binding"/>
    <property type="evidence" value="ECO:0007669"/>
    <property type="project" value="UniProtKB-KW"/>
</dbReference>
<evidence type="ECO:0000256" key="10">
    <source>
        <dbReference type="ARBA" id="ARBA00046957"/>
    </source>
</evidence>
<dbReference type="Pfam" id="PF00006">
    <property type="entry name" value="ATP-synt_ab"/>
    <property type="match status" value="1"/>
</dbReference>
<keyword evidence="4" id="KW-0547">Nucleotide-binding</keyword>
<evidence type="ECO:0000259" key="15">
    <source>
        <dbReference type="Pfam" id="PF16886"/>
    </source>
</evidence>
<evidence type="ECO:0000256" key="7">
    <source>
        <dbReference type="ARBA" id="ARBA00022967"/>
    </source>
</evidence>
<reference evidence="18" key="1">
    <citation type="submission" date="2025-08" db="UniProtKB">
        <authorList>
            <consortium name="RefSeq"/>
        </authorList>
    </citation>
    <scope>IDENTIFICATION</scope>
    <source>
        <strain evidence="18">15085-1641.00</strain>
        <tissue evidence="18">Whole body</tissue>
    </source>
</reference>
<dbReference type="InterPro" id="IPR005725">
    <property type="entry name" value="ATPase_V1-cplx_asu"/>
</dbReference>
<sequence length="677" mass="75405">MDLRKCRCRKIFPIVRTLEEGTNTSFISDMVPPSLIEIQQEPSEQKSEIPNIIHEKKDPRPSLKVPDEDTVQKGCVFGVSGPVVNAEKMSGSAMYELVRVGHYRLVGEIIRLEGDMATIQVYEDTSGVSVGDPVYQTGKPLSVELGPGIMGSIFDGIQRPLRDISEHMKSIYVPKGVDVYSLSRSFEYEFIPEKSINVGDLISSGDIYGTVQENSMVEHRLMLSPRFLGKVNYIAPAGNYSLEDTVIETEYDGKVTQHTMLQVWPVRENRPVIEKLPGNHPLLTGQRVLDAFFPCVQGGTTAIPGAFGCGKTVISQALSKYSNSDVIIYVGCGERGNEMSEVLRDFPELTVEVNGVKESIMKRTALVANTSNMPVAAREASIYTGITISEYFRDMGYNVAMMADSTSRWAEALREISGRLAEMPADAGYPAYLGARLASFYERAGRALCLGSPEREGSVSIVGAVSPPGGDFSDPVTSSTLSIVQVFWGLDKKLAQRKHFPSVNWLQSYSKYIRALDQYYEDESPEFVDLRATAKQILQEEDDLSEIVQLVGKTSLNESDKITLEVAKMLKDDFLQQNSYSPYDSYCPFYKTVGMLKNMITFYNQAILAVSNTSSQEMHVTWGLIREQCNELLYELGTMKFIDPKLGQESVEEQLEKTYKNVLKTLQDLEANVSSYI</sequence>
<dbReference type="InterPro" id="IPR022878">
    <property type="entry name" value="V-ATPase_asu"/>
</dbReference>
<keyword evidence="6" id="KW-0067">ATP-binding</keyword>
<dbReference type="SUPFAM" id="SSF50615">
    <property type="entry name" value="N-terminal domain of alpha and beta subunits of F1 ATP synthase"/>
    <property type="match status" value="1"/>
</dbReference>
<feature type="domain" description="ATP synthase A/B type C-terminal" evidence="16">
    <location>
        <begin position="518"/>
        <end position="616"/>
    </location>
</feature>
<evidence type="ECO:0000256" key="1">
    <source>
        <dbReference type="ARBA" id="ARBA00008936"/>
    </source>
</evidence>
<feature type="region of interest" description="Disordered" evidence="12">
    <location>
        <begin position="40"/>
        <end position="67"/>
    </location>
</feature>
<evidence type="ECO:0000256" key="4">
    <source>
        <dbReference type="ARBA" id="ARBA00022741"/>
    </source>
</evidence>
<evidence type="ECO:0000256" key="5">
    <source>
        <dbReference type="ARBA" id="ARBA00022781"/>
    </source>
</evidence>
<feature type="compositionally biased region" description="Basic and acidic residues" evidence="12">
    <location>
        <begin position="43"/>
        <end position="67"/>
    </location>
</feature>
<protein>
    <recommendedName>
        <fullName evidence="2">H(+)-transporting two-sector ATPase</fullName>
        <ecNumber evidence="2">7.1.2.2</ecNumber>
    </recommendedName>
</protein>
<evidence type="ECO:0000259" key="14">
    <source>
        <dbReference type="Pfam" id="PF02874"/>
    </source>
</evidence>
<organism evidence="17 18">
    <name type="scientific">Drosophila hydei</name>
    <name type="common">Fruit fly</name>
    <dbReference type="NCBI Taxonomy" id="7224"/>
    <lineage>
        <taxon>Eukaryota</taxon>
        <taxon>Metazoa</taxon>
        <taxon>Ecdysozoa</taxon>
        <taxon>Arthropoda</taxon>
        <taxon>Hexapoda</taxon>
        <taxon>Insecta</taxon>
        <taxon>Pterygota</taxon>
        <taxon>Neoptera</taxon>
        <taxon>Endopterygota</taxon>
        <taxon>Diptera</taxon>
        <taxon>Brachycera</taxon>
        <taxon>Muscomorpha</taxon>
        <taxon>Ephydroidea</taxon>
        <taxon>Drosophilidae</taxon>
        <taxon>Drosophila</taxon>
    </lineage>
</organism>
<dbReference type="GO" id="GO:0046034">
    <property type="term" value="P:ATP metabolic process"/>
    <property type="evidence" value="ECO:0007669"/>
    <property type="project" value="InterPro"/>
</dbReference>
<keyword evidence="7" id="KW-1278">Translocase</keyword>
<comment type="function">
    <text evidence="9">Catalytic subunit of the V1 complex of vacuolar(H+)-ATPase (V-ATPase), a multisubunit enzyme composed of a peripheral complex (V1) that hydrolyzes ATP and a membrane integral complex (V0) that translocates protons. V-ATPase is responsible for acidifying and maintaining the pH of intracellular compartments and in some cell types, is targeted to the plasma membrane, where it is responsible for acidifying the extracellular environment.</text>
</comment>
<evidence type="ECO:0000313" key="17">
    <source>
        <dbReference type="Proteomes" id="UP000504633"/>
    </source>
</evidence>
<dbReference type="Gene3D" id="2.40.50.100">
    <property type="match status" value="1"/>
</dbReference>
<dbReference type="GO" id="GO:0033180">
    <property type="term" value="C:proton-transporting V-type ATPase, V1 domain"/>
    <property type="evidence" value="ECO:0007669"/>
    <property type="project" value="InterPro"/>
</dbReference>
<dbReference type="PROSITE" id="PS00152">
    <property type="entry name" value="ATPASE_ALPHA_BETA"/>
    <property type="match status" value="1"/>
</dbReference>
<evidence type="ECO:0000256" key="11">
    <source>
        <dbReference type="ARBA" id="ARBA00048383"/>
    </source>
</evidence>
<dbReference type="OrthoDB" id="1676488at2759"/>
<dbReference type="GO" id="GO:0016887">
    <property type="term" value="F:ATP hydrolysis activity"/>
    <property type="evidence" value="ECO:0007669"/>
    <property type="project" value="InterPro"/>
</dbReference>
<feature type="domain" description="ATPsynthase alpha/beta subunit barrel-sandwich" evidence="15">
    <location>
        <begin position="180"/>
        <end position="267"/>
    </location>
</feature>
<dbReference type="InterPro" id="IPR020003">
    <property type="entry name" value="ATPase_a/bsu_AS"/>
</dbReference>
<evidence type="ECO:0000256" key="6">
    <source>
        <dbReference type="ARBA" id="ARBA00022840"/>
    </source>
</evidence>
<dbReference type="InterPro" id="IPR055190">
    <property type="entry name" value="ATP-synt_VA_C"/>
</dbReference>
<dbReference type="FunFam" id="2.40.50.100:FF:000008">
    <property type="entry name" value="V-type proton ATPase catalytic subunit A"/>
    <property type="match status" value="1"/>
</dbReference>
<keyword evidence="17" id="KW-1185">Reference proteome</keyword>
<dbReference type="KEGG" id="dhe:111592909"/>
<dbReference type="FunFam" id="3.40.50.300:FF:000052">
    <property type="entry name" value="V-type proton ATPase catalytic subunit A"/>
    <property type="match status" value="1"/>
</dbReference>
<dbReference type="AlphaFoldDB" id="A0A6J1L821"/>
<dbReference type="CDD" id="cd18119">
    <property type="entry name" value="ATP-synt_V_A-type_alpha_N"/>
    <property type="match status" value="1"/>
</dbReference>
<accession>A0A6J1L821</accession>
<name>A0A6J1L821_DROHY</name>
<dbReference type="CDD" id="cd18111">
    <property type="entry name" value="ATP-synt_V_A-type_alpha_C"/>
    <property type="match status" value="1"/>
</dbReference>
<dbReference type="GeneID" id="111592909"/>
<dbReference type="GO" id="GO:0046961">
    <property type="term" value="F:proton-transporting ATPase activity, rotational mechanism"/>
    <property type="evidence" value="ECO:0007669"/>
    <property type="project" value="InterPro"/>
</dbReference>
<dbReference type="OMA" id="FENSMMH"/>
<dbReference type="Gene3D" id="3.40.50.300">
    <property type="entry name" value="P-loop containing nucleotide triphosphate hydrolases"/>
    <property type="match status" value="1"/>
</dbReference>
<dbReference type="FunFam" id="2.40.30.20:FF:000002">
    <property type="entry name" value="V-type proton ATPase catalytic subunit A"/>
    <property type="match status" value="1"/>
</dbReference>
<dbReference type="NCBIfam" id="NF003220">
    <property type="entry name" value="PRK04192.1"/>
    <property type="match status" value="1"/>
</dbReference>
<dbReference type="HAMAP" id="MF_00309">
    <property type="entry name" value="ATP_synth_A_arch"/>
    <property type="match status" value="1"/>
</dbReference>
<proteinExistence type="inferred from homology"/>
<dbReference type="CDD" id="cd01134">
    <property type="entry name" value="V_A-ATPase_A"/>
    <property type="match status" value="1"/>
</dbReference>
<comment type="catalytic activity">
    <reaction evidence="11">
        <text>ATP + H2O + 4 H(+)(in) = ADP + phosphate + 5 H(+)(out)</text>
        <dbReference type="Rhea" id="RHEA:57720"/>
        <dbReference type="ChEBI" id="CHEBI:15377"/>
        <dbReference type="ChEBI" id="CHEBI:15378"/>
        <dbReference type="ChEBI" id="CHEBI:30616"/>
        <dbReference type="ChEBI" id="CHEBI:43474"/>
        <dbReference type="ChEBI" id="CHEBI:456216"/>
        <dbReference type="EC" id="7.1.2.2"/>
    </reaction>
</comment>
<evidence type="ECO:0000256" key="2">
    <source>
        <dbReference type="ARBA" id="ARBA00012473"/>
    </source>
</evidence>
<evidence type="ECO:0000259" key="13">
    <source>
        <dbReference type="Pfam" id="PF00006"/>
    </source>
</evidence>
<evidence type="ECO:0000256" key="3">
    <source>
        <dbReference type="ARBA" id="ARBA00022448"/>
    </source>
</evidence>
<dbReference type="Gene3D" id="1.10.1140.10">
    <property type="entry name" value="Bovine Mitochondrial F1-atpase, Atp Synthase Beta Chain, Chain D, domain 3"/>
    <property type="match status" value="1"/>
</dbReference>
<dbReference type="Pfam" id="PF16886">
    <property type="entry name" value="ATP-synt_ab_Xtn"/>
    <property type="match status" value="1"/>
</dbReference>
<dbReference type="Pfam" id="PF22919">
    <property type="entry name" value="ATP-synt_VA_C"/>
    <property type="match status" value="1"/>
</dbReference>
<keyword evidence="3" id="KW-0813">Transport</keyword>
<dbReference type="NCBIfam" id="TIGR01042">
    <property type="entry name" value="V-ATPase_V1_A"/>
    <property type="match status" value="1"/>
</dbReference>
<dbReference type="InterPro" id="IPR031686">
    <property type="entry name" value="ATP-synth_a_Xtn"/>
</dbReference>
<dbReference type="SUPFAM" id="SSF47917">
    <property type="entry name" value="C-terminal domain of alpha and beta subunits of F1 ATP synthase"/>
    <property type="match status" value="1"/>
</dbReference>
<feature type="domain" description="ATPase F1/V1/A1 complex alpha/beta subunit N-terminal" evidence="14">
    <location>
        <begin position="77"/>
        <end position="138"/>
    </location>
</feature>
<dbReference type="InterPro" id="IPR023366">
    <property type="entry name" value="ATP_synth_asu-like_sf"/>
</dbReference>
<dbReference type="InterPro" id="IPR036121">
    <property type="entry name" value="ATPase_F1/V1/A1_a/bsu_N_sf"/>
</dbReference>
<comment type="similarity">
    <text evidence="1">Belongs to the ATPase alpha/beta chains family.</text>
</comment>
<dbReference type="PANTHER" id="PTHR43607">
    <property type="entry name" value="V-TYPE PROTON ATPASE CATALYTIC SUBUNIT A"/>
    <property type="match status" value="1"/>
</dbReference>
<dbReference type="Gene3D" id="2.40.30.20">
    <property type="match status" value="1"/>
</dbReference>
<feature type="domain" description="ATPase F1/V1/A1 complex alpha/beta subunit nucleotide-binding" evidence="13">
    <location>
        <begin position="285"/>
        <end position="510"/>
    </location>
</feature>
<dbReference type="RefSeq" id="XP_023161126.2">
    <property type="nucleotide sequence ID" value="XM_023305358.2"/>
</dbReference>
<dbReference type="GO" id="GO:0005765">
    <property type="term" value="C:lysosomal membrane"/>
    <property type="evidence" value="ECO:0007669"/>
    <property type="project" value="TreeGrafter"/>
</dbReference>
<dbReference type="InterPro" id="IPR027417">
    <property type="entry name" value="P-loop_NTPase"/>
</dbReference>
<evidence type="ECO:0000256" key="8">
    <source>
        <dbReference type="ARBA" id="ARBA00023065"/>
    </source>
</evidence>
<dbReference type="InterPro" id="IPR000194">
    <property type="entry name" value="ATPase_F1/V1/A1_a/bsu_nucl-bd"/>
</dbReference>
<dbReference type="FunFam" id="1.10.1140.10:FF:000002">
    <property type="entry name" value="V-type proton ATPase catalytic subunit A"/>
    <property type="match status" value="1"/>
</dbReference>
<evidence type="ECO:0000259" key="16">
    <source>
        <dbReference type="Pfam" id="PF22919"/>
    </source>
</evidence>
<gene>
    <name evidence="18" type="primary">LOC111592909</name>
</gene>
<evidence type="ECO:0000256" key="12">
    <source>
        <dbReference type="SAM" id="MobiDB-lite"/>
    </source>
</evidence>
<keyword evidence="5" id="KW-0375">Hydrogen ion transport</keyword>
<dbReference type="EC" id="7.1.2.2" evidence="2"/>
<dbReference type="Proteomes" id="UP000504633">
    <property type="component" value="Unplaced"/>
</dbReference>
<dbReference type="Pfam" id="PF02874">
    <property type="entry name" value="ATP-synt_ab_N"/>
    <property type="match status" value="1"/>
</dbReference>
<dbReference type="InterPro" id="IPR024034">
    <property type="entry name" value="ATPase_F1/V1_b/a_C"/>
</dbReference>
<dbReference type="PANTHER" id="PTHR43607:SF1">
    <property type="entry name" value="H(+)-TRANSPORTING TWO-SECTOR ATPASE"/>
    <property type="match status" value="1"/>
</dbReference>
<evidence type="ECO:0000313" key="18">
    <source>
        <dbReference type="RefSeq" id="XP_023161126.2"/>
    </source>
</evidence>
<dbReference type="InterPro" id="IPR004100">
    <property type="entry name" value="ATPase_F1/V1/A1_a/bsu_N"/>
</dbReference>
<comment type="subunit">
    <text evidence="10">V-ATPase is a heteromultimeric enzyme made up of two complexes: the ATP-hydrolytic V1 complex and the proton translocation V0 complex. The V1 complex consists of three catalytic AB heterodimers that form a heterohexamer, three peripheral stalks each consisting of EG heterodimers, one central rotor including subunits D and F, and the regulatory subunits C and H. The proton translocation complex V0 consists of the proton transport subunit a, a ring of proteolipid subunits c9c'', rotary subunit d, subunits e and f, and the accessory subunits VhaAC45 and ATP6AP2.</text>
</comment>
<dbReference type="SUPFAM" id="SSF52540">
    <property type="entry name" value="P-loop containing nucleoside triphosphate hydrolases"/>
    <property type="match status" value="1"/>
</dbReference>